<dbReference type="InterPro" id="IPR020827">
    <property type="entry name" value="Asparaginase/glutaminase_AS1"/>
</dbReference>
<dbReference type="CDD" id="cd08964">
    <property type="entry name" value="L-asparaginase_II"/>
    <property type="match status" value="1"/>
</dbReference>
<dbReference type="PROSITE" id="PS51732">
    <property type="entry name" value="ASN_GLN_ASE_3"/>
    <property type="match status" value="1"/>
</dbReference>
<dbReference type="EC" id="3.5.1.1" evidence="2"/>
<comment type="similarity">
    <text evidence="1">Belongs to the asparaginase 1 family.</text>
</comment>
<name>A0ABP8K3A6_9ACTN</name>
<evidence type="ECO:0000256" key="3">
    <source>
        <dbReference type="ARBA" id="ARBA00022801"/>
    </source>
</evidence>
<feature type="active site" evidence="6">
    <location>
        <position position="87"/>
    </location>
</feature>
<dbReference type="InterPro" id="IPR027475">
    <property type="entry name" value="Asparaginase/glutaminase_AS2"/>
</dbReference>
<gene>
    <name evidence="9" type="ORF">GCM10023147_37060</name>
</gene>
<evidence type="ECO:0000256" key="5">
    <source>
        <dbReference type="PROSITE-ProRule" id="PRU10099"/>
    </source>
</evidence>
<dbReference type="Gene3D" id="3.40.50.1170">
    <property type="entry name" value="L-asparaginase, N-terminal domain"/>
    <property type="match status" value="1"/>
</dbReference>
<evidence type="ECO:0000259" key="8">
    <source>
        <dbReference type="Pfam" id="PF17763"/>
    </source>
</evidence>
<dbReference type="InterPro" id="IPR027473">
    <property type="entry name" value="L-asparaginase_C"/>
</dbReference>
<evidence type="ECO:0000256" key="1">
    <source>
        <dbReference type="ARBA" id="ARBA00010518"/>
    </source>
</evidence>
<dbReference type="PANTHER" id="PTHR11707">
    <property type="entry name" value="L-ASPARAGINASE"/>
    <property type="match status" value="1"/>
</dbReference>
<reference evidence="10" key="1">
    <citation type="journal article" date="2019" name="Int. J. Syst. Evol. Microbiol.">
        <title>The Global Catalogue of Microorganisms (GCM) 10K type strain sequencing project: providing services to taxonomists for standard genome sequencing and annotation.</title>
        <authorList>
            <consortium name="The Broad Institute Genomics Platform"/>
            <consortium name="The Broad Institute Genome Sequencing Center for Infectious Disease"/>
            <person name="Wu L."/>
            <person name="Ma J."/>
        </authorList>
    </citation>
    <scope>NUCLEOTIDE SEQUENCE [LARGE SCALE GENOMIC DNA]</scope>
    <source>
        <strain evidence="10">JCM 17688</strain>
    </source>
</reference>
<proteinExistence type="inferred from homology"/>
<feature type="active site" evidence="5">
    <location>
        <position position="13"/>
    </location>
</feature>
<dbReference type="InterPro" id="IPR037152">
    <property type="entry name" value="L-asparaginase_N_sf"/>
</dbReference>
<comment type="caution">
    <text evidence="9">The sequence shown here is derived from an EMBL/GenBank/DDBJ whole genome shotgun (WGS) entry which is preliminary data.</text>
</comment>
<protein>
    <recommendedName>
        <fullName evidence="2">asparaginase</fullName>
        <ecNumber evidence="2">3.5.1.1</ecNumber>
    </recommendedName>
</protein>
<feature type="domain" description="L-asparaginase N-terminal" evidence="7">
    <location>
        <begin position="4"/>
        <end position="170"/>
    </location>
</feature>
<dbReference type="SFLD" id="SFLDS00057">
    <property type="entry name" value="Glutaminase/Asparaginase"/>
    <property type="match status" value="1"/>
</dbReference>
<dbReference type="Proteomes" id="UP001500635">
    <property type="component" value="Unassembled WGS sequence"/>
</dbReference>
<sequence length="311" mass="30752">MTARVIVLSTGGTIASRADDSGAAVPTDTAARLTAGLTPEGMHVEARDLLSTDSSALTLADLDTIRAGVAEALADPAVTGVVVTHGTDTMEETALLVDLGHADPRPVVFTGAQHRADDPQADGPANLAHALAVAADPAMQGHGVLLAFAGTVQTVRGVTKSSTDAPQPFSGGLPVPGPTPQRMLVASGPVAGLRVDVVASYPGADGTLLRAAVAAGADGVVLLATGNGNTTVELAAAVREAIESGVTVVVCSRVPTGAVDALYGGGGGALDLVDAGAIVSRRLRAGQARVALLALLAAGVGEQWIGAYFGV</sequence>
<evidence type="ECO:0000256" key="2">
    <source>
        <dbReference type="ARBA" id="ARBA00012920"/>
    </source>
</evidence>
<dbReference type="InterPro" id="IPR004550">
    <property type="entry name" value="AsnASE_II"/>
</dbReference>
<dbReference type="InterPro" id="IPR040919">
    <property type="entry name" value="Asparaginase_C"/>
</dbReference>
<dbReference type="PIRSF" id="PIRSF500176">
    <property type="entry name" value="L_ASNase"/>
    <property type="match status" value="1"/>
</dbReference>
<evidence type="ECO:0000313" key="10">
    <source>
        <dbReference type="Proteomes" id="UP001500635"/>
    </source>
</evidence>
<dbReference type="InterPro" id="IPR006034">
    <property type="entry name" value="Asparaginase/glutaminase-like"/>
</dbReference>
<accession>A0ABP8K3A6</accession>
<feature type="domain" description="Asparaginase/glutaminase C-terminal" evidence="8">
    <location>
        <begin position="194"/>
        <end position="309"/>
    </location>
</feature>
<dbReference type="PROSITE" id="PS00917">
    <property type="entry name" value="ASN_GLN_ASE_2"/>
    <property type="match status" value="1"/>
</dbReference>
<dbReference type="Pfam" id="PF00710">
    <property type="entry name" value="Asparaginase"/>
    <property type="match status" value="1"/>
</dbReference>
<dbReference type="SMART" id="SM00870">
    <property type="entry name" value="Asparaginase"/>
    <property type="match status" value="1"/>
</dbReference>
<dbReference type="PROSITE" id="PS00144">
    <property type="entry name" value="ASN_GLN_ASE_1"/>
    <property type="match status" value="1"/>
</dbReference>
<dbReference type="Pfam" id="PF17763">
    <property type="entry name" value="Asparaginase_C"/>
    <property type="match status" value="1"/>
</dbReference>
<dbReference type="Gene3D" id="3.40.50.40">
    <property type="match status" value="1"/>
</dbReference>
<evidence type="ECO:0000256" key="4">
    <source>
        <dbReference type="ARBA" id="ARBA00049366"/>
    </source>
</evidence>
<evidence type="ECO:0000256" key="6">
    <source>
        <dbReference type="PROSITE-ProRule" id="PRU10100"/>
    </source>
</evidence>
<dbReference type="SUPFAM" id="SSF53774">
    <property type="entry name" value="Glutaminase/Asparaginase"/>
    <property type="match status" value="1"/>
</dbReference>
<keyword evidence="10" id="KW-1185">Reference proteome</keyword>
<dbReference type="EMBL" id="BAABFR010000071">
    <property type="protein sequence ID" value="GAA4399535.1"/>
    <property type="molecule type" value="Genomic_DNA"/>
</dbReference>
<dbReference type="PANTHER" id="PTHR11707:SF28">
    <property type="entry name" value="60 KDA LYSOPHOSPHOLIPASE"/>
    <property type="match status" value="1"/>
</dbReference>
<dbReference type="InterPro" id="IPR036152">
    <property type="entry name" value="Asp/glu_Ase-like_sf"/>
</dbReference>
<evidence type="ECO:0000313" key="9">
    <source>
        <dbReference type="EMBL" id="GAA4399535.1"/>
    </source>
</evidence>
<dbReference type="PRINTS" id="PR00139">
    <property type="entry name" value="ASNGLNASE"/>
</dbReference>
<keyword evidence="3" id="KW-0378">Hydrolase</keyword>
<dbReference type="RefSeq" id="WP_344998754.1">
    <property type="nucleotide sequence ID" value="NZ_BAABFR010000071.1"/>
</dbReference>
<dbReference type="InterPro" id="IPR027474">
    <property type="entry name" value="L-asparaginase_N"/>
</dbReference>
<dbReference type="PIRSF" id="PIRSF001220">
    <property type="entry name" value="L-ASNase_gatD"/>
    <property type="match status" value="1"/>
</dbReference>
<comment type="catalytic activity">
    <reaction evidence="4">
        <text>L-asparagine + H2O = L-aspartate + NH4(+)</text>
        <dbReference type="Rhea" id="RHEA:21016"/>
        <dbReference type="ChEBI" id="CHEBI:15377"/>
        <dbReference type="ChEBI" id="CHEBI:28938"/>
        <dbReference type="ChEBI" id="CHEBI:29991"/>
        <dbReference type="ChEBI" id="CHEBI:58048"/>
        <dbReference type="EC" id="3.5.1.1"/>
    </reaction>
</comment>
<organism evidence="9 10">
    <name type="scientific">Tsukamurella soli</name>
    <dbReference type="NCBI Taxonomy" id="644556"/>
    <lineage>
        <taxon>Bacteria</taxon>
        <taxon>Bacillati</taxon>
        <taxon>Actinomycetota</taxon>
        <taxon>Actinomycetes</taxon>
        <taxon>Mycobacteriales</taxon>
        <taxon>Tsukamurellaceae</taxon>
        <taxon>Tsukamurella</taxon>
    </lineage>
</organism>
<evidence type="ECO:0000259" key="7">
    <source>
        <dbReference type="Pfam" id="PF00710"/>
    </source>
</evidence>